<sequence>MPSEIVDHSPRVIAIQTGFWIIVLAAVVSAVGYGGFVTLVAAGVGATVLVSAVVLELTER</sequence>
<protein>
    <submittedName>
        <fullName evidence="2">Uncharacterized protein</fullName>
    </submittedName>
</protein>
<feature type="transmembrane region" description="Helical" evidence="1">
    <location>
        <begin position="39"/>
        <end position="58"/>
    </location>
</feature>
<accession>A0ABD5M584</accession>
<keyword evidence="1" id="KW-0812">Transmembrane</keyword>
<organism evidence="2 3">
    <name type="scientific">Halorubrum miltondacostae</name>
    <dbReference type="NCBI Taxonomy" id="3076378"/>
    <lineage>
        <taxon>Archaea</taxon>
        <taxon>Methanobacteriati</taxon>
        <taxon>Methanobacteriota</taxon>
        <taxon>Stenosarchaea group</taxon>
        <taxon>Halobacteria</taxon>
        <taxon>Halobacteriales</taxon>
        <taxon>Haloferacaceae</taxon>
        <taxon>Halorubrum</taxon>
    </lineage>
</organism>
<dbReference type="Proteomes" id="UP001567572">
    <property type="component" value="Unassembled WGS sequence"/>
</dbReference>
<dbReference type="EMBL" id="JBEDNY010000003">
    <property type="protein sequence ID" value="MEZ3164542.1"/>
    <property type="molecule type" value="Genomic_DNA"/>
</dbReference>
<evidence type="ECO:0000313" key="2">
    <source>
        <dbReference type="EMBL" id="MEZ3164542.1"/>
    </source>
</evidence>
<dbReference type="RefSeq" id="WP_371162604.1">
    <property type="nucleotide sequence ID" value="NZ_JBEDNX010000008.1"/>
</dbReference>
<reference evidence="2 3" key="1">
    <citation type="submission" date="2024-06" db="EMBL/GenBank/DDBJ databases">
        <title>Halorubrum miltondacostae sp. nov., a potential PHA producer isolated from an inland solar saltern in Rio Maior, Portugal.</title>
        <authorList>
            <person name="Albuquerque L."/>
            <person name="Viver T."/>
            <person name="Barroso C."/>
            <person name="Claudino R."/>
            <person name="Galvan M."/>
            <person name="Simoes G."/>
            <person name="Lobo Da Cunha A."/>
            <person name="Egas C."/>
        </authorList>
    </citation>
    <scope>NUCLEOTIDE SEQUENCE [LARGE SCALE GENOMIC DNA]</scope>
    <source>
        <strain evidence="2 3">RMP-11</strain>
    </source>
</reference>
<evidence type="ECO:0000313" key="3">
    <source>
        <dbReference type="Proteomes" id="UP001567572"/>
    </source>
</evidence>
<keyword evidence="3" id="KW-1185">Reference proteome</keyword>
<comment type="caution">
    <text evidence="2">The sequence shown here is derived from an EMBL/GenBank/DDBJ whole genome shotgun (WGS) entry which is preliminary data.</text>
</comment>
<feature type="transmembrane region" description="Helical" evidence="1">
    <location>
        <begin position="12"/>
        <end position="33"/>
    </location>
</feature>
<evidence type="ECO:0000256" key="1">
    <source>
        <dbReference type="SAM" id="Phobius"/>
    </source>
</evidence>
<dbReference type="AlphaFoldDB" id="A0ABD5M584"/>
<gene>
    <name evidence="2" type="ORF">ABNG04_11765</name>
</gene>
<name>A0ABD5M584_9EURY</name>
<proteinExistence type="predicted"/>
<keyword evidence="1" id="KW-0472">Membrane</keyword>
<keyword evidence="1" id="KW-1133">Transmembrane helix</keyword>